<dbReference type="AlphaFoldDB" id="A0AAU9VH82"/>
<keyword evidence="3" id="KW-1185">Reference proteome</keyword>
<gene>
    <name evidence="2" type="ORF">ERYAMS2_01405</name>
    <name evidence="1" type="ORF">ERYAMS_01111</name>
</gene>
<dbReference type="EMBL" id="OW659477">
    <property type="protein sequence ID" value="CAH2762843.1"/>
    <property type="molecule type" value="Genomic_DNA"/>
</dbReference>
<proteinExistence type="predicted"/>
<accession>A0AAU9VH82</accession>
<evidence type="ECO:0000313" key="1">
    <source>
        <dbReference type="EMBL" id="CAH2762812.1"/>
    </source>
</evidence>
<dbReference type="EMBL" id="OW659496">
    <property type="protein sequence ID" value="CAH2762812.1"/>
    <property type="molecule type" value="Genomic_DNA"/>
</dbReference>
<dbReference type="Proteomes" id="UP001154111">
    <property type="component" value="Chromosome"/>
</dbReference>
<name>A0AAU9VH82_9FIRM</name>
<sequence length="40" mass="4273">MLSLYLTGLIVLIGLAAVYKILTSSSGSLSYGKAKIQWGR</sequence>
<evidence type="ECO:0000313" key="3">
    <source>
        <dbReference type="Proteomes" id="UP001154095"/>
    </source>
</evidence>
<protein>
    <submittedName>
        <fullName evidence="2">Uncharacterized protein</fullName>
    </submittedName>
</protein>
<organism evidence="2 4">
    <name type="scientific">Erysipelothrix amsterdamensis</name>
    <dbReference type="NCBI Taxonomy" id="2929157"/>
    <lineage>
        <taxon>Bacteria</taxon>
        <taxon>Bacillati</taxon>
        <taxon>Bacillota</taxon>
        <taxon>Erysipelotrichia</taxon>
        <taxon>Erysipelotrichales</taxon>
        <taxon>Erysipelotrichaceae</taxon>
        <taxon>Erysipelothrix</taxon>
    </lineage>
</organism>
<reference evidence="2" key="1">
    <citation type="submission" date="2022-04" db="EMBL/GenBank/DDBJ databases">
        <authorList>
            <person name="Forde T."/>
        </authorList>
    </citation>
    <scope>NUCLEOTIDE SEQUENCE</scope>
    <source>
        <strain evidence="2">A18Y016a</strain>
        <strain evidence="1">A18Y020d</strain>
    </source>
</reference>
<dbReference type="Proteomes" id="UP001154095">
    <property type="component" value="Chromosome"/>
</dbReference>
<evidence type="ECO:0000313" key="4">
    <source>
        <dbReference type="Proteomes" id="UP001154111"/>
    </source>
</evidence>
<evidence type="ECO:0000313" key="2">
    <source>
        <dbReference type="EMBL" id="CAH2762843.1"/>
    </source>
</evidence>